<gene>
    <name evidence="2" type="ORF">EJB05_29638</name>
</gene>
<evidence type="ECO:0000313" key="3">
    <source>
        <dbReference type="Proteomes" id="UP000324897"/>
    </source>
</evidence>
<feature type="compositionally biased region" description="Low complexity" evidence="1">
    <location>
        <begin position="205"/>
        <end position="219"/>
    </location>
</feature>
<dbReference type="OrthoDB" id="1899291at2759"/>
<feature type="compositionally biased region" description="Basic residues" evidence="1">
    <location>
        <begin position="1"/>
        <end position="19"/>
    </location>
</feature>
<evidence type="ECO:0000313" key="2">
    <source>
        <dbReference type="EMBL" id="TVU27060.1"/>
    </source>
</evidence>
<feature type="region of interest" description="Disordered" evidence="1">
    <location>
        <begin position="1"/>
        <end position="22"/>
    </location>
</feature>
<dbReference type="AlphaFoldDB" id="A0A5J9UVK9"/>
<sequence length="383" mass="43574">MGGWNRSRHVRGHRDRRPWRPPLPPPDYENEHCLVPLWEREFCSYVGNISWQSFCQNKRYVEVCGNLGPWDDSGALENFENAKARFWAHYHGQPSDIPLPAPDMYIDKVDHHCKIDPELVADLDKVGLPFDSDYNSASATEADKKSSQNKCGNWDVYIEKPAEVDKWDWDANSRPDPTWGVKDERSGNWGNSNSGWGDAVADPGWHSSSNNHCSSNNWNDSRGGSNNRYQDRDNMPPGNSNSGWGDAAADSGWHSSSYNHYSSNNWNDSCGGSNNRYQDWNNMSGNSNSGWGDAAADSGWRSSSNNHYSSNNWNDSHGGFSNRYQDRNNMSGRKRSTGGHFQPRNNRQRNQGEGYQRSGWHDHRGGRNSDWRPVNNRDRQNGQ</sequence>
<organism evidence="2 3">
    <name type="scientific">Eragrostis curvula</name>
    <name type="common">weeping love grass</name>
    <dbReference type="NCBI Taxonomy" id="38414"/>
    <lineage>
        <taxon>Eukaryota</taxon>
        <taxon>Viridiplantae</taxon>
        <taxon>Streptophyta</taxon>
        <taxon>Embryophyta</taxon>
        <taxon>Tracheophyta</taxon>
        <taxon>Spermatophyta</taxon>
        <taxon>Magnoliopsida</taxon>
        <taxon>Liliopsida</taxon>
        <taxon>Poales</taxon>
        <taxon>Poaceae</taxon>
        <taxon>PACMAD clade</taxon>
        <taxon>Chloridoideae</taxon>
        <taxon>Eragrostideae</taxon>
        <taxon>Eragrostidinae</taxon>
        <taxon>Eragrostis</taxon>
    </lineage>
</organism>
<protein>
    <submittedName>
        <fullName evidence="2">Uncharacterized protein</fullName>
    </submittedName>
</protein>
<dbReference type="EMBL" id="RWGY01000013">
    <property type="protein sequence ID" value="TVU27060.1"/>
    <property type="molecule type" value="Genomic_DNA"/>
</dbReference>
<dbReference type="Gramene" id="TVU27060">
    <property type="protein sequence ID" value="TVU27060"/>
    <property type="gene ID" value="EJB05_29638"/>
</dbReference>
<keyword evidence="3" id="KW-1185">Reference proteome</keyword>
<name>A0A5J9UVK9_9POAL</name>
<feature type="compositionally biased region" description="Polar residues" evidence="1">
    <location>
        <begin position="343"/>
        <end position="353"/>
    </location>
</feature>
<evidence type="ECO:0000256" key="1">
    <source>
        <dbReference type="SAM" id="MobiDB-lite"/>
    </source>
</evidence>
<dbReference type="PANTHER" id="PTHR34567:SF10">
    <property type="entry name" value="OS11G0140900 PROTEIN"/>
    <property type="match status" value="1"/>
</dbReference>
<feature type="compositionally biased region" description="Low complexity" evidence="1">
    <location>
        <begin position="187"/>
        <end position="197"/>
    </location>
</feature>
<comment type="caution">
    <text evidence="2">The sequence shown here is derived from an EMBL/GenBank/DDBJ whole genome shotgun (WGS) entry which is preliminary data.</text>
</comment>
<proteinExistence type="predicted"/>
<dbReference type="Proteomes" id="UP000324897">
    <property type="component" value="Chromosome 2"/>
</dbReference>
<feature type="region of interest" description="Disordered" evidence="1">
    <location>
        <begin position="309"/>
        <end position="383"/>
    </location>
</feature>
<reference evidence="2 3" key="1">
    <citation type="journal article" date="2019" name="Sci. Rep.">
        <title>A high-quality genome of Eragrostis curvula grass provides insights into Poaceae evolution and supports new strategies to enhance forage quality.</title>
        <authorList>
            <person name="Carballo J."/>
            <person name="Santos B.A.C.M."/>
            <person name="Zappacosta D."/>
            <person name="Garbus I."/>
            <person name="Selva J.P."/>
            <person name="Gallo C.A."/>
            <person name="Diaz A."/>
            <person name="Albertini E."/>
            <person name="Caccamo M."/>
            <person name="Echenique V."/>
        </authorList>
    </citation>
    <scope>NUCLEOTIDE SEQUENCE [LARGE SCALE GENOMIC DNA]</scope>
    <source>
        <strain evidence="3">cv. Victoria</strain>
        <tissue evidence="2">Leaf</tissue>
    </source>
</reference>
<accession>A0A5J9UVK9</accession>
<feature type="region of interest" description="Disordered" evidence="1">
    <location>
        <begin position="168"/>
        <end position="246"/>
    </location>
</feature>
<feature type="compositionally biased region" description="Basic and acidic residues" evidence="1">
    <location>
        <begin position="359"/>
        <end position="383"/>
    </location>
</feature>
<dbReference type="PANTHER" id="PTHR34567">
    <property type="entry name" value="FK506-BINDING-LIKE PROTEIN"/>
    <property type="match status" value="1"/>
</dbReference>